<keyword evidence="6 7" id="KW-0472">Membrane</keyword>
<feature type="transmembrane region" description="Helical" evidence="7">
    <location>
        <begin position="21"/>
        <end position="44"/>
    </location>
</feature>
<evidence type="ECO:0000256" key="7">
    <source>
        <dbReference type="RuleBase" id="RU363032"/>
    </source>
</evidence>
<comment type="similarity">
    <text evidence="7">Belongs to the binding-protein-dependent transport system permease family.</text>
</comment>
<sequence>MKIQSSKQEPKKTYFSRKLRIWGRYGIITFALLFALFPIVWIILTSFKTPSEVIHSPPIWIPREPSFNHYVGALKLRGLTAFKNSLIIASASTVLSLLLGSMGAYSIAKWGTGGKLLPLSLLAMRMLPPIAVVFPVFLIFKTLQWIDTYRAVILMHLTFNLPYSIWMLRGFFAEIPKEVEESARIDGCSELGVFGKITLPLAAPGLIATGIFCFIFSWNEYPFALVLTRRNAITLSVVLPGYFGSQMVFWGEVGALSTIAILPLFILGILVKKHLTRGLTMGAVK</sequence>
<evidence type="ECO:0000256" key="5">
    <source>
        <dbReference type="ARBA" id="ARBA00022989"/>
    </source>
</evidence>
<dbReference type="InterPro" id="IPR050901">
    <property type="entry name" value="BP-dep_ABC_trans_perm"/>
</dbReference>
<feature type="domain" description="ABC transmembrane type-1" evidence="8">
    <location>
        <begin position="82"/>
        <end position="271"/>
    </location>
</feature>
<evidence type="ECO:0000256" key="3">
    <source>
        <dbReference type="ARBA" id="ARBA00022475"/>
    </source>
</evidence>
<dbReference type="Proteomes" id="UP000316360">
    <property type="component" value="Unassembled WGS sequence"/>
</dbReference>
<feature type="transmembrane region" description="Helical" evidence="7">
    <location>
        <begin position="193"/>
        <end position="218"/>
    </location>
</feature>
<comment type="caution">
    <text evidence="9">The sequence shown here is derived from an EMBL/GenBank/DDBJ whole genome shotgun (WGS) entry which is preliminary data.</text>
</comment>
<dbReference type="PROSITE" id="PS50928">
    <property type="entry name" value="ABC_TM1"/>
    <property type="match status" value="1"/>
</dbReference>
<keyword evidence="3" id="KW-1003">Cell membrane</keyword>
<evidence type="ECO:0000256" key="4">
    <source>
        <dbReference type="ARBA" id="ARBA00022692"/>
    </source>
</evidence>
<dbReference type="Pfam" id="PF00528">
    <property type="entry name" value="BPD_transp_1"/>
    <property type="match status" value="1"/>
</dbReference>
<feature type="transmembrane region" description="Helical" evidence="7">
    <location>
        <begin position="152"/>
        <end position="172"/>
    </location>
</feature>
<feature type="transmembrane region" description="Helical" evidence="7">
    <location>
        <begin position="247"/>
        <end position="271"/>
    </location>
</feature>
<comment type="subcellular location">
    <subcellularLocation>
        <location evidence="1 7">Cell membrane</location>
        <topology evidence="1 7">Multi-pass membrane protein</topology>
    </subcellularLocation>
</comment>
<dbReference type="InterPro" id="IPR035906">
    <property type="entry name" value="MetI-like_sf"/>
</dbReference>
<evidence type="ECO:0000256" key="1">
    <source>
        <dbReference type="ARBA" id="ARBA00004651"/>
    </source>
</evidence>
<gene>
    <name evidence="9" type="ORF">E3J84_07575</name>
</gene>
<dbReference type="AlphaFoldDB" id="A0A523RNE2"/>
<keyword evidence="2 7" id="KW-0813">Transport</keyword>
<evidence type="ECO:0000313" key="10">
    <source>
        <dbReference type="Proteomes" id="UP000316360"/>
    </source>
</evidence>
<dbReference type="GO" id="GO:0005886">
    <property type="term" value="C:plasma membrane"/>
    <property type="evidence" value="ECO:0007669"/>
    <property type="project" value="UniProtKB-SubCell"/>
</dbReference>
<dbReference type="GO" id="GO:0055085">
    <property type="term" value="P:transmembrane transport"/>
    <property type="evidence" value="ECO:0007669"/>
    <property type="project" value="InterPro"/>
</dbReference>
<evidence type="ECO:0000259" key="8">
    <source>
        <dbReference type="PROSITE" id="PS50928"/>
    </source>
</evidence>
<dbReference type="InterPro" id="IPR000515">
    <property type="entry name" value="MetI-like"/>
</dbReference>
<reference evidence="9 10" key="1">
    <citation type="submission" date="2019-03" db="EMBL/GenBank/DDBJ databases">
        <title>Metabolic potential of uncultured bacteria and archaea associated with petroleum seepage in deep-sea sediments.</title>
        <authorList>
            <person name="Dong X."/>
            <person name="Hubert C."/>
        </authorList>
    </citation>
    <scope>NUCLEOTIDE SEQUENCE [LARGE SCALE GENOMIC DNA]</scope>
    <source>
        <strain evidence="9">E44_bin7</strain>
    </source>
</reference>
<dbReference type="EMBL" id="SOKJ01000431">
    <property type="protein sequence ID" value="TET07290.1"/>
    <property type="molecule type" value="Genomic_DNA"/>
</dbReference>
<organism evidence="9 10">
    <name type="scientific">Aerophobetes bacterium</name>
    <dbReference type="NCBI Taxonomy" id="2030807"/>
    <lineage>
        <taxon>Bacteria</taxon>
        <taxon>Candidatus Aerophobota</taxon>
    </lineage>
</organism>
<dbReference type="Gene3D" id="1.10.3720.10">
    <property type="entry name" value="MetI-like"/>
    <property type="match status" value="1"/>
</dbReference>
<accession>A0A523RNE2</accession>
<proteinExistence type="inferred from homology"/>
<protein>
    <submittedName>
        <fullName evidence="9">Carbohydrate ABC transporter permease</fullName>
    </submittedName>
</protein>
<evidence type="ECO:0000256" key="6">
    <source>
        <dbReference type="ARBA" id="ARBA00023136"/>
    </source>
</evidence>
<feature type="transmembrane region" description="Helical" evidence="7">
    <location>
        <begin position="86"/>
        <end position="107"/>
    </location>
</feature>
<keyword evidence="5 7" id="KW-1133">Transmembrane helix</keyword>
<name>A0A523RNE2_UNCAE</name>
<evidence type="ECO:0000313" key="9">
    <source>
        <dbReference type="EMBL" id="TET07290.1"/>
    </source>
</evidence>
<dbReference type="PANTHER" id="PTHR32243:SF18">
    <property type="entry name" value="INNER MEMBRANE ABC TRANSPORTER PERMEASE PROTEIN YCJP"/>
    <property type="match status" value="1"/>
</dbReference>
<dbReference type="CDD" id="cd06261">
    <property type="entry name" value="TM_PBP2"/>
    <property type="match status" value="1"/>
</dbReference>
<dbReference type="SUPFAM" id="SSF161098">
    <property type="entry name" value="MetI-like"/>
    <property type="match status" value="1"/>
</dbReference>
<evidence type="ECO:0000256" key="2">
    <source>
        <dbReference type="ARBA" id="ARBA00022448"/>
    </source>
</evidence>
<keyword evidence="4 7" id="KW-0812">Transmembrane</keyword>
<feature type="transmembrane region" description="Helical" evidence="7">
    <location>
        <begin position="119"/>
        <end position="140"/>
    </location>
</feature>
<dbReference type="PANTHER" id="PTHR32243">
    <property type="entry name" value="MALTOSE TRANSPORT SYSTEM PERMEASE-RELATED"/>
    <property type="match status" value="1"/>
</dbReference>